<feature type="compositionally biased region" description="Low complexity" evidence="2">
    <location>
        <begin position="56"/>
        <end position="69"/>
    </location>
</feature>
<gene>
    <name evidence="4" type="ORF">ZIOFF_012606</name>
</gene>
<dbReference type="PROSITE" id="PS50882">
    <property type="entry name" value="YTH"/>
    <property type="match status" value="1"/>
</dbReference>
<dbReference type="Pfam" id="PF04146">
    <property type="entry name" value="YTH"/>
    <property type="match status" value="1"/>
</dbReference>
<dbReference type="InterPro" id="IPR007275">
    <property type="entry name" value="YTH_domain"/>
</dbReference>
<dbReference type="Proteomes" id="UP000734854">
    <property type="component" value="Unassembled WGS sequence"/>
</dbReference>
<feature type="region of interest" description="Disordered" evidence="2">
    <location>
        <begin position="438"/>
        <end position="457"/>
    </location>
</feature>
<comment type="caution">
    <text evidence="4">The sequence shown here is derived from an EMBL/GenBank/DDBJ whole genome shotgun (WGS) entry which is preliminary data.</text>
</comment>
<organism evidence="4 5">
    <name type="scientific">Zingiber officinale</name>
    <name type="common">Ginger</name>
    <name type="synonym">Amomum zingiber</name>
    <dbReference type="NCBI Taxonomy" id="94328"/>
    <lineage>
        <taxon>Eukaryota</taxon>
        <taxon>Viridiplantae</taxon>
        <taxon>Streptophyta</taxon>
        <taxon>Embryophyta</taxon>
        <taxon>Tracheophyta</taxon>
        <taxon>Spermatophyta</taxon>
        <taxon>Magnoliopsida</taxon>
        <taxon>Liliopsida</taxon>
        <taxon>Zingiberales</taxon>
        <taxon>Zingiberaceae</taxon>
        <taxon>Zingiber</taxon>
    </lineage>
</organism>
<proteinExistence type="inferred from homology"/>
<dbReference type="PANTHER" id="PTHR12357:SF127">
    <property type="entry name" value="YTH DOMAIN-CONTAINING FAMILY PROTEIN"/>
    <property type="match status" value="1"/>
</dbReference>
<dbReference type="GO" id="GO:0003729">
    <property type="term" value="F:mRNA binding"/>
    <property type="evidence" value="ECO:0007669"/>
    <property type="project" value="UniProtKB-UniRule"/>
</dbReference>
<evidence type="ECO:0000256" key="1">
    <source>
        <dbReference type="RuleBase" id="RU369095"/>
    </source>
</evidence>
<protein>
    <recommendedName>
        <fullName evidence="1">YTH domain-containing family protein</fullName>
    </recommendedName>
</protein>
<dbReference type="GO" id="GO:1990247">
    <property type="term" value="F:N6-methyladenosine-containing RNA reader activity"/>
    <property type="evidence" value="ECO:0007669"/>
    <property type="project" value="UniProtKB-UniRule"/>
</dbReference>
<sequence>MPYGQRGTFDTLTRNGSLDLLTKRFLRGTATAALLSFKPSPTPAAPSSDGREELLPAAAPRRASSTARSWPHRSCPFARRVRRSETATGSRRRAAPFVVVRPSSWRKKEAPDSFAEICGVTSWMPRRGRRSLCQAIDEAIKTLKIDPTSKASSMTMSGPKASSLSDATSYISTGDATSSIKESEVYQDVSVDDQGMYYYGYYYPGSHGAMGDWDNSCCNHGTDNVQAEYPTIQADNGSMVYYFPGFQTGYSNYGSFSPGPYGVDGQFWGQGSYYPSPVSPQTAVSPGIFPHPIAYGPELIPAYQWDPYFFFQDEIQGSTFTLDPTNPHYKRNHSSHGYNFPPAKTSTTSKVASLASDLSYSVSTQNQTQKSVKKAPAAALSKGFVPVNKFSSYANQTKGALLYPNSAIPVKEKNYSLVDEEKLKARNKLNSLADLDLLNEQNRGPRTNSGKTTSHSGNNLQEILNIEKNDNNSGSIALTNSNEYNSPDFITEYEKALFFVIKSYSEDDVHKSIKYNVWASTPNGNKRLDNAFQAAQEKNVEKGGKCPVFLFFSVSRPNFSFLKVNASGQFCGVAEMTGRVDFSKNMDFWQQDKWNGFFPVKWHIIKDVPNPQLRHIILENNENKPVTNSRDTQEIKFPQGTEMLNIFKSYCAKTSILDDFGFYENRQKAMQEKRNKPGSPSLDNSLAQTVESTQFQRLVDSNAKLHKLVPIEAKEALPCSMVTSPK</sequence>
<keyword evidence="5" id="KW-1185">Reference proteome</keyword>
<keyword evidence="1" id="KW-0694">RNA-binding</keyword>
<accession>A0A8J5I8B2</accession>
<dbReference type="PANTHER" id="PTHR12357">
    <property type="entry name" value="YTH YT521-B HOMOLOGY DOMAIN-CONTAINING"/>
    <property type="match status" value="1"/>
</dbReference>
<name>A0A8J5I8B2_ZINOF</name>
<dbReference type="CDD" id="cd21134">
    <property type="entry name" value="YTH"/>
    <property type="match status" value="1"/>
</dbReference>
<dbReference type="InterPro" id="IPR045168">
    <property type="entry name" value="YTH_prot"/>
</dbReference>
<evidence type="ECO:0000313" key="4">
    <source>
        <dbReference type="EMBL" id="KAG6530377.1"/>
    </source>
</evidence>
<evidence type="ECO:0000259" key="3">
    <source>
        <dbReference type="PROSITE" id="PS50882"/>
    </source>
</evidence>
<evidence type="ECO:0000256" key="2">
    <source>
        <dbReference type="SAM" id="MobiDB-lite"/>
    </source>
</evidence>
<feature type="region of interest" description="Disordered" evidence="2">
    <location>
        <begin position="37"/>
        <end position="73"/>
    </location>
</feature>
<dbReference type="GO" id="GO:0005737">
    <property type="term" value="C:cytoplasm"/>
    <property type="evidence" value="ECO:0007669"/>
    <property type="project" value="TreeGrafter"/>
</dbReference>
<comment type="similarity">
    <text evidence="1">Belongs to the YTHDF family.</text>
</comment>
<dbReference type="EMBL" id="JACMSC010000003">
    <property type="protein sequence ID" value="KAG6530377.1"/>
    <property type="molecule type" value="Genomic_DNA"/>
</dbReference>
<dbReference type="GO" id="GO:0061157">
    <property type="term" value="P:mRNA destabilization"/>
    <property type="evidence" value="ECO:0007669"/>
    <property type="project" value="TreeGrafter"/>
</dbReference>
<feature type="compositionally biased region" description="Polar residues" evidence="2">
    <location>
        <begin position="439"/>
        <end position="457"/>
    </location>
</feature>
<reference evidence="4 5" key="1">
    <citation type="submission" date="2020-08" db="EMBL/GenBank/DDBJ databases">
        <title>Plant Genome Project.</title>
        <authorList>
            <person name="Zhang R.-G."/>
        </authorList>
    </citation>
    <scope>NUCLEOTIDE SEQUENCE [LARGE SCALE GENOMIC DNA]</scope>
    <source>
        <tissue evidence="4">Rhizome</tissue>
    </source>
</reference>
<dbReference type="AlphaFoldDB" id="A0A8J5I8B2"/>
<dbReference type="Gene3D" id="3.10.590.10">
    <property type="entry name" value="ph1033 like domains"/>
    <property type="match status" value="1"/>
</dbReference>
<comment type="function">
    <text evidence="1">Specifically recognizes and binds N6-methyladenosine (m6A)-containing RNAs, and regulates mRNA stability. M6A is a modification present at internal sites of mRNAs and some non-coding RNAs and plays a role in mRNA stability and processing.</text>
</comment>
<feature type="domain" description="YTH" evidence="3">
    <location>
        <begin position="496"/>
        <end position="647"/>
    </location>
</feature>
<evidence type="ECO:0000313" key="5">
    <source>
        <dbReference type="Proteomes" id="UP000734854"/>
    </source>
</evidence>